<dbReference type="EMBL" id="GBXM01010266">
    <property type="protein sequence ID" value="JAH98311.1"/>
    <property type="molecule type" value="Transcribed_RNA"/>
</dbReference>
<accession>A0A0E9X7A0</accession>
<reference evidence="1" key="1">
    <citation type="submission" date="2014-11" db="EMBL/GenBank/DDBJ databases">
        <authorList>
            <person name="Amaro Gonzalez C."/>
        </authorList>
    </citation>
    <scope>NUCLEOTIDE SEQUENCE</scope>
</reference>
<proteinExistence type="predicted"/>
<organism evidence="1">
    <name type="scientific">Anguilla anguilla</name>
    <name type="common">European freshwater eel</name>
    <name type="synonym">Muraena anguilla</name>
    <dbReference type="NCBI Taxonomy" id="7936"/>
    <lineage>
        <taxon>Eukaryota</taxon>
        <taxon>Metazoa</taxon>
        <taxon>Chordata</taxon>
        <taxon>Craniata</taxon>
        <taxon>Vertebrata</taxon>
        <taxon>Euteleostomi</taxon>
        <taxon>Actinopterygii</taxon>
        <taxon>Neopterygii</taxon>
        <taxon>Teleostei</taxon>
        <taxon>Anguilliformes</taxon>
        <taxon>Anguillidae</taxon>
        <taxon>Anguilla</taxon>
    </lineage>
</organism>
<sequence>MSILSRQSKLSLFQMNKRNKNTFWHAQLVENSIKGYSILTPVGLSFFLLAKMHKQCNFKGFASEKKTVTIVCVCQAKVRSYPVLPSHFLVTVFIILDVVIPLPLQEANCINLTFN</sequence>
<dbReference type="AlphaFoldDB" id="A0A0E9X7A0"/>
<protein>
    <submittedName>
        <fullName evidence="1">Uncharacterized protein</fullName>
    </submittedName>
</protein>
<name>A0A0E9X7A0_ANGAN</name>
<reference evidence="1" key="2">
    <citation type="journal article" date="2015" name="Fish Shellfish Immunol.">
        <title>Early steps in the European eel (Anguilla anguilla)-Vibrio vulnificus interaction in the gills: Role of the RtxA13 toxin.</title>
        <authorList>
            <person name="Callol A."/>
            <person name="Pajuelo D."/>
            <person name="Ebbesson L."/>
            <person name="Teles M."/>
            <person name="MacKenzie S."/>
            <person name="Amaro C."/>
        </authorList>
    </citation>
    <scope>NUCLEOTIDE SEQUENCE</scope>
</reference>
<evidence type="ECO:0000313" key="1">
    <source>
        <dbReference type="EMBL" id="JAH98311.1"/>
    </source>
</evidence>